<dbReference type="SUPFAM" id="SSF51905">
    <property type="entry name" value="FAD/NAD(P)-binding domain"/>
    <property type="match status" value="1"/>
</dbReference>
<feature type="active site" description="Proton acceptor" evidence="2">
    <location>
        <position position="488"/>
    </location>
</feature>
<evidence type="ECO:0000313" key="7">
    <source>
        <dbReference type="Proteomes" id="UP000230605"/>
    </source>
</evidence>
<dbReference type="InterPro" id="IPR007867">
    <property type="entry name" value="GMC_OxRtase_C"/>
</dbReference>
<feature type="binding site" evidence="3">
    <location>
        <begin position="443"/>
        <end position="444"/>
    </location>
    <ligand>
        <name>FAD</name>
        <dbReference type="ChEBI" id="CHEBI:57692"/>
    </ligand>
</feature>
<feature type="active site" description="Proton donor" evidence="2">
    <location>
        <position position="444"/>
    </location>
</feature>
<reference evidence="6 8" key="2">
    <citation type="submission" date="2023-09" db="EMBL/GenBank/DDBJ databases">
        <title>Complete-Gapless Cercospora beticola genome.</title>
        <authorList>
            <person name="Wyatt N.A."/>
            <person name="Spanner R.E."/>
            <person name="Bolton M.D."/>
        </authorList>
    </citation>
    <scope>NUCLEOTIDE SEQUENCE [LARGE SCALE GENOMIC DNA]</scope>
    <source>
        <strain evidence="6">Cb09-40</strain>
    </source>
</reference>
<evidence type="ECO:0000256" key="3">
    <source>
        <dbReference type="PIRSR" id="PIRSR000137-2"/>
    </source>
</evidence>
<dbReference type="PIRSF" id="PIRSF000137">
    <property type="entry name" value="Alcohol_oxidase"/>
    <property type="match status" value="1"/>
</dbReference>
<keyword evidence="3" id="KW-0285">Flavoprotein</keyword>
<dbReference type="InterPro" id="IPR012132">
    <property type="entry name" value="GMC_OxRdtase"/>
</dbReference>
<gene>
    <name evidence="5" type="ORF">CB0940_10135</name>
    <name evidence="6" type="ORF">RHO25_011502</name>
</gene>
<sequence>MHCGNSPEEAEALGCKFDLMTYGWIHPNCYNESLSAEWQAEWGPWEWRTEKDGTKETEIPYEALPYQRVVIRKDKLEAFDETISQEYDMYAAPDMSVHGEHGALQLSIPRVWEDPVTLQLEAARASNLGLNLDINSGNPLGMASVPSTAKAGLRSTATKAYLENAPHNLTIMTETTVARVILDGTKAIGVRTANGDEYRASREVILSAGAVSTPKLLMLSGIGDTNELAKHNIETLHHLPGVGKNLQDHLSAPFCWKQKKGAVDWPKHFSNPDTIAKAREQFMKDGTGPLSVFFQGLVMGFFKADEVLDSEEFDGLDQDVKDHLRNETIPVWELSSHIPPCTPNALSAPENHYLTMFIFLHNPQSRGTVRLASADPNAPPLIDPNFFSHPFDTLCALAATKRALAFTRYPSIAADIDYQADGPESESDEHILQYWRKAASSTWHPSCTASMGREEDETTCVLSDFKVKGLQGLRVVDLSVLPFLLSCHPVSIAYLVGEIAAEKIIGGFELDK</sequence>
<dbReference type="InterPro" id="IPR036188">
    <property type="entry name" value="FAD/NAD-bd_sf"/>
</dbReference>
<dbReference type="GO" id="GO:0016614">
    <property type="term" value="F:oxidoreductase activity, acting on CH-OH group of donors"/>
    <property type="evidence" value="ECO:0007669"/>
    <property type="project" value="InterPro"/>
</dbReference>
<feature type="domain" description="Glucose-methanol-choline oxidoreductase N-terminal" evidence="4">
    <location>
        <begin position="209"/>
        <end position="223"/>
    </location>
</feature>
<feature type="binding site" evidence="3">
    <location>
        <position position="177"/>
    </location>
    <ligand>
        <name>FAD</name>
        <dbReference type="ChEBI" id="CHEBI:57692"/>
    </ligand>
</feature>
<dbReference type="GO" id="GO:0050660">
    <property type="term" value="F:flavin adenine dinucleotide binding"/>
    <property type="evidence" value="ECO:0007669"/>
    <property type="project" value="InterPro"/>
</dbReference>
<dbReference type="OrthoDB" id="269227at2759"/>
<evidence type="ECO:0000259" key="4">
    <source>
        <dbReference type="PROSITE" id="PS00624"/>
    </source>
</evidence>
<evidence type="ECO:0000256" key="2">
    <source>
        <dbReference type="PIRSR" id="PIRSR000137-1"/>
    </source>
</evidence>
<dbReference type="PROSITE" id="PS00624">
    <property type="entry name" value="GMC_OXRED_2"/>
    <property type="match status" value="1"/>
</dbReference>
<dbReference type="EMBL" id="CP134191">
    <property type="protein sequence ID" value="WPB06842.1"/>
    <property type="molecule type" value="Genomic_DNA"/>
</dbReference>
<dbReference type="Pfam" id="PF05199">
    <property type="entry name" value="GMC_oxred_C"/>
    <property type="match status" value="1"/>
</dbReference>
<evidence type="ECO:0000256" key="1">
    <source>
        <dbReference type="ARBA" id="ARBA00010790"/>
    </source>
</evidence>
<dbReference type="AlphaFoldDB" id="A0A2G5HV24"/>
<dbReference type="EMBL" id="LKMD01000103">
    <property type="protein sequence ID" value="PIA96082.1"/>
    <property type="molecule type" value="Genomic_DNA"/>
</dbReference>
<reference evidence="5 7" key="1">
    <citation type="submission" date="2015-10" db="EMBL/GenBank/DDBJ databases">
        <title>The cercosporin biosynthetic gene cluster was horizontally transferred to several fungal lineages and shown to be expanded in Cercospora beticola based on microsynteny with recipient genomes.</title>
        <authorList>
            <person name="De Jonge R."/>
            <person name="Ebert M.K."/>
            <person name="Suttle J.C."/>
            <person name="Jurick Ii W.M."/>
            <person name="Secor G.A."/>
            <person name="Thomma B.P."/>
            <person name="Van De Peer Y."/>
            <person name="Bolton M.D."/>
        </authorList>
    </citation>
    <scope>NUCLEOTIDE SEQUENCE [LARGE SCALE GENOMIC DNA]</scope>
    <source>
        <strain evidence="5 7">09-40</strain>
    </source>
</reference>
<dbReference type="PANTHER" id="PTHR11552">
    <property type="entry name" value="GLUCOSE-METHANOL-CHOLINE GMC OXIDOREDUCTASE"/>
    <property type="match status" value="1"/>
</dbReference>
<dbReference type="Proteomes" id="UP000230605">
    <property type="component" value="Chromosome 8"/>
</dbReference>
<dbReference type="Proteomes" id="UP001302367">
    <property type="component" value="Chromosome 8"/>
</dbReference>
<keyword evidence="3" id="KW-0274">FAD</keyword>
<protein>
    <submittedName>
        <fullName evidence="5">Pyranose dehydrogenase</fullName>
    </submittedName>
</protein>
<dbReference type="Pfam" id="PF00732">
    <property type="entry name" value="GMC_oxred_N"/>
    <property type="match status" value="1"/>
</dbReference>
<evidence type="ECO:0000313" key="6">
    <source>
        <dbReference type="EMBL" id="WPB06842.1"/>
    </source>
</evidence>
<dbReference type="PANTHER" id="PTHR11552:SF134">
    <property type="entry name" value="GLUCOSE-METHANOL-CHOLINE OXIDOREDUCTASE N-TERMINAL DOMAIN-CONTAINING PROTEIN"/>
    <property type="match status" value="1"/>
</dbReference>
<name>A0A2G5HV24_CERBT</name>
<evidence type="ECO:0000313" key="5">
    <source>
        <dbReference type="EMBL" id="PIA96082.1"/>
    </source>
</evidence>
<dbReference type="InterPro" id="IPR000172">
    <property type="entry name" value="GMC_OxRdtase_N"/>
</dbReference>
<evidence type="ECO:0000313" key="8">
    <source>
        <dbReference type="Proteomes" id="UP001302367"/>
    </source>
</evidence>
<dbReference type="SUPFAM" id="SSF54373">
    <property type="entry name" value="FAD-linked reductases, C-terminal domain"/>
    <property type="match status" value="1"/>
</dbReference>
<proteinExistence type="inferred from homology"/>
<keyword evidence="8" id="KW-1185">Reference proteome</keyword>
<organism evidence="5 7">
    <name type="scientific">Cercospora beticola</name>
    <name type="common">Sugarbeet leaf spot fungus</name>
    <dbReference type="NCBI Taxonomy" id="122368"/>
    <lineage>
        <taxon>Eukaryota</taxon>
        <taxon>Fungi</taxon>
        <taxon>Dikarya</taxon>
        <taxon>Ascomycota</taxon>
        <taxon>Pezizomycotina</taxon>
        <taxon>Dothideomycetes</taxon>
        <taxon>Dothideomycetidae</taxon>
        <taxon>Mycosphaerellales</taxon>
        <taxon>Mycosphaerellaceae</taxon>
        <taxon>Cercospora</taxon>
    </lineage>
</organism>
<comment type="cofactor">
    <cofactor evidence="3">
        <name>FAD</name>
        <dbReference type="ChEBI" id="CHEBI:57692"/>
    </cofactor>
</comment>
<accession>A0A2G5HV24</accession>
<dbReference type="Gene3D" id="3.50.50.60">
    <property type="entry name" value="FAD/NAD(P)-binding domain"/>
    <property type="match status" value="2"/>
</dbReference>
<comment type="similarity">
    <text evidence="1">Belongs to the GMC oxidoreductase family.</text>
</comment>